<feature type="region of interest" description="Disordered" evidence="1">
    <location>
        <begin position="302"/>
        <end position="325"/>
    </location>
</feature>
<evidence type="ECO:0000313" key="2">
    <source>
        <dbReference type="EMBL" id="GGF79470.1"/>
    </source>
</evidence>
<reference evidence="2" key="1">
    <citation type="journal article" date="2014" name="Int. J. Syst. Evol. Microbiol.">
        <title>Complete genome sequence of Corynebacterium casei LMG S-19264T (=DSM 44701T), isolated from a smear-ripened cheese.</title>
        <authorList>
            <consortium name="US DOE Joint Genome Institute (JGI-PGF)"/>
            <person name="Walter F."/>
            <person name="Albersmeier A."/>
            <person name="Kalinowski J."/>
            <person name="Ruckert C."/>
        </authorList>
    </citation>
    <scope>NUCLEOTIDE SEQUENCE</scope>
    <source>
        <strain evidence="2">CCM 7897</strain>
    </source>
</reference>
<name>A0A917FG94_9HYPH</name>
<dbReference type="RefSeq" id="WP_188582718.1">
    <property type="nucleotide sequence ID" value="NZ_BMCT01000008.1"/>
</dbReference>
<comment type="caution">
    <text evidence="2">The sequence shown here is derived from an EMBL/GenBank/DDBJ whole genome shotgun (WGS) entry which is preliminary data.</text>
</comment>
<dbReference type="InterPro" id="IPR029044">
    <property type="entry name" value="Nucleotide-diphossugar_trans"/>
</dbReference>
<proteinExistence type="predicted"/>
<protein>
    <submittedName>
        <fullName evidence="2">Uncharacterized protein</fullName>
    </submittedName>
</protein>
<evidence type="ECO:0000256" key="1">
    <source>
        <dbReference type="SAM" id="MobiDB-lite"/>
    </source>
</evidence>
<dbReference type="Proteomes" id="UP000606044">
    <property type="component" value="Unassembled WGS sequence"/>
</dbReference>
<accession>A0A917FG94</accession>
<dbReference type="AlphaFoldDB" id="A0A917FG94"/>
<sequence length="444" mass="46791">MGVMWSGRVRLITVSLPYRPRATPLPSGPDDFIVLATPLTFLRRRLKRMLRDAVAARPDAELFFGFPGLRFTPAPAAQPGASVLRLAAYDGIGLPLVIRGAALAALGGIRPELGTGAAYELCLRALSCGLVAQQLPVHFAHLTLPFRLDAPMRRTVVEQWNATAGGPWRIADGARPGTLQLRRAFTQIPPVSVIVGAGPDGHGRLAPVLEALARDGWPAGHLEVVADARLDTSGASATGAVPWRTVETAGLDAPGRRNALWRAAAHEHLVFLDAGLTPGPTDLIDALIGLAADPTVGMAGGRVLGESGGRANDGRPGTPAGRDRPDAAASLFGFAPESWPERGFIHREYAVPISPLVATRRSALAAIGGFAASVPAPFLLAEAALRMRLLGLSMVVTPFAWATTGQMDGQLVSAAEAEGFLRRWGAVRDADRQTFPDTPLSPPR</sequence>
<keyword evidence="3" id="KW-1185">Reference proteome</keyword>
<dbReference type="EMBL" id="BMCT01000008">
    <property type="protein sequence ID" value="GGF79470.1"/>
    <property type="molecule type" value="Genomic_DNA"/>
</dbReference>
<gene>
    <name evidence="2" type="ORF">GCM10007301_44390</name>
</gene>
<evidence type="ECO:0000313" key="3">
    <source>
        <dbReference type="Proteomes" id="UP000606044"/>
    </source>
</evidence>
<dbReference type="Gene3D" id="3.90.550.10">
    <property type="entry name" value="Spore Coat Polysaccharide Biosynthesis Protein SpsA, Chain A"/>
    <property type="match status" value="1"/>
</dbReference>
<dbReference type="SUPFAM" id="SSF53448">
    <property type="entry name" value="Nucleotide-diphospho-sugar transferases"/>
    <property type="match status" value="1"/>
</dbReference>
<reference evidence="2" key="2">
    <citation type="submission" date="2020-09" db="EMBL/GenBank/DDBJ databases">
        <authorList>
            <person name="Sun Q."/>
            <person name="Sedlacek I."/>
        </authorList>
    </citation>
    <scope>NUCLEOTIDE SEQUENCE</scope>
    <source>
        <strain evidence="2">CCM 7897</strain>
    </source>
</reference>
<organism evidence="2 3">
    <name type="scientific">Azorhizobium oxalatiphilum</name>
    <dbReference type="NCBI Taxonomy" id="980631"/>
    <lineage>
        <taxon>Bacteria</taxon>
        <taxon>Pseudomonadati</taxon>
        <taxon>Pseudomonadota</taxon>
        <taxon>Alphaproteobacteria</taxon>
        <taxon>Hyphomicrobiales</taxon>
        <taxon>Xanthobacteraceae</taxon>
        <taxon>Azorhizobium</taxon>
    </lineage>
</organism>